<protein>
    <recommendedName>
        <fullName evidence="5">Transmembrane protein 82</fullName>
    </recommendedName>
</protein>
<proteinExistence type="predicted"/>
<keyword evidence="2" id="KW-1133">Transmembrane helix</keyword>
<organism evidence="3 4">
    <name type="scientific">Megalops atlanticus</name>
    <name type="common">Tarpon</name>
    <name type="synonym">Clupea gigantea</name>
    <dbReference type="NCBI Taxonomy" id="7932"/>
    <lineage>
        <taxon>Eukaryota</taxon>
        <taxon>Metazoa</taxon>
        <taxon>Chordata</taxon>
        <taxon>Craniata</taxon>
        <taxon>Vertebrata</taxon>
        <taxon>Euteleostomi</taxon>
        <taxon>Actinopterygii</taxon>
        <taxon>Neopterygii</taxon>
        <taxon>Teleostei</taxon>
        <taxon>Elopiformes</taxon>
        <taxon>Megalopidae</taxon>
        <taxon>Megalops</taxon>
    </lineage>
</organism>
<dbReference type="AlphaFoldDB" id="A0A9D3T8X8"/>
<gene>
    <name evidence="3" type="ORF">MATL_G00071250</name>
</gene>
<feature type="transmembrane region" description="Helical" evidence="2">
    <location>
        <begin position="80"/>
        <end position="104"/>
    </location>
</feature>
<feature type="compositionally biased region" description="Low complexity" evidence="1">
    <location>
        <begin position="335"/>
        <end position="346"/>
    </location>
</feature>
<feature type="transmembrane region" description="Helical" evidence="2">
    <location>
        <begin position="265"/>
        <end position="288"/>
    </location>
</feature>
<dbReference type="InterPro" id="IPR031648">
    <property type="entry name" value="TMEM82"/>
</dbReference>
<keyword evidence="2" id="KW-0812">Transmembrane</keyword>
<comment type="caution">
    <text evidence="3">The sequence shown here is derived from an EMBL/GenBank/DDBJ whole genome shotgun (WGS) entry which is preliminary data.</text>
</comment>
<dbReference type="EMBL" id="JAFDVH010000005">
    <property type="protein sequence ID" value="KAG7477594.1"/>
    <property type="molecule type" value="Genomic_DNA"/>
</dbReference>
<feature type="region of interest" description="Disordered" evidence="1">
    <location>
        <begin position="316"/>
        <end position="353"/>
    </location>
</feature>
<sequence>MISFIHSWLPGMPWWLTFEANPLDSLLQGLLAACGISVMCSLMRVHLFLKALSDEKEDSSKEISSPKGEVQGWLSRSLQFWFLAMLLGMVGVRASSLVVLEFCLRAVSARITSGPDTLSSYTYQFLIQCQFSLGCALSCSIHFLQEGALHRSLGLLLAVGLSWFLASQCGRLWRHVAALYPLHSSQRYCGVCITLLTSGRTLLPLLGRAVALAFAVGAFAAAFTVNRHFLSAAESLRFWTPLTICYTLLVVYIQEEQHRRPGGEALMHTVVLRLGALLVLMLTVGTWADVAHILMCFLGEAACLIPAQDLLDCLPEEEEEDEIPSKPPRSWSTESSPRSRLKSSPLPRRDKDL</sequence>
<evidence type="ECO:0000256" key="2">
    <source>
        <dbReference type="SAM" id="Phobius"/>
    </source>
</evidence>
<feature type="transmembrane region" description="Helical" evidence="2">
    <location>
        <begin position="236"/>
        <end position="253"/>
    </location>
</feature>
<keyword evidence="2" id="KW-0472">Membrane</keyword>
<feature type="transmembrane region" description="Helical" evidence="2">
    <location>
        <begin position="205"/>
        <end position="224"/>
    </location>
</feature>
<evidence type="ECO:0008006" key="5">
    <source>
        <dbReference type="Google" id="ProtNLM"/>
    </source>
</evidence>
<dbReference type="Pfam" id="PF15816">
    <property type="entry name" value="TMEM82"/>
    <property type="match status" value="1"/>
</dbReference>
<reference evidence="3" key="1">
    <citation type="submission" date="2021-01" db="EMBL/GenBank/DDBJ databases">
        <authorList>
            <person name="Zahm M."/>
            <person name="Roques C."/>
            <person name="Cabau C."/>
            <person name="Klopp C."/>
            <person name="Donnadieu C."/>
            <person name="Jouanno E."/>
            <person name="Lampietro C."/>
            <person name="Louis A."/>
            <person name="Herpin A."/>
            <person name="Echchiki A."/>
            <person name="Berthelot C."/>
            <person name="Parey E."/>
            <person name="Roest-Crollius H."/>
            <person name="Braasch I."/>
            <person name="Postlethwait J."/>
            <person name="Bobe J."/>
            <person name="Montfort J."/>
            <person name="Bouchez O."/>
            <person name="Begum T."/>
            <person name="Mejri S."/>
            <person name="Adams A."/>
            <person name="Chen W.-J."/>
            <person name="Guiguen Y."/>
        </authorList>
    </citation>
    <scope>NUCLEOTIDE SEQUENCE</scope>
    <source>
        <strain evidence="3">YG-15Mar2019-1</strain>
        <tissue evidence="3">Brain</tissue>
    </source>
</reference>
<accession>A0A9D3T8X8</accession>
<dbReference type="PANTHER" id="PTHR35257:SF1">
    <property type="entry name" value="TRANSMEMBRANE PROTEIN 82"/>
    <property type="match status" value="1"/>
</dbReference>
<dbReference type="Proteomes" id="UP001046870">
    <property type="component" value="Chromosome 5"/>
</dbReference>
<evidence type="ECO:0000256" key="1">
    <source>
        <dbReference type="SAM" id="MobiDB-lite"/>
    </source>
</evidence>
<dbReference type="OrthoDB" id="9943056at2759"/>
<evidence type="ECO:0000313" key="3">
    <source>
        <dbReference type="EMBL" id="KAG7477594.1"/>
    </source>
</evidence>
<evidence type="ECO:0000313" key="4">
    <source>
        <dbReference type="Proteomes" id="UP001046870"/>
    </source>
</evidence>
<name>A0A9D3T8X8_MEGAT</name>
<keyword evidence="4" id="KW-1185">Reference proteome</keyword>
<dbReference type="PANTHER" id="PTHR35257">
    <property type="entry name" value="TRANSMEMBRANE PROTEIN 82"/>
    <property type="match status" value="1"/>
</dbReference>